<reference evidence="9 10" key="1">
    <citation type="submission" date="2014-12" db="EMBL/GenBank/DDBJ databases">
        <title>Comparative genome analysis of Bacillus coagulans HM-08, Clostridium butyricum HM-68, Bacillus subtilis HM-66 and Bacillus licheniformis BL-09.</title>
        <authorList>
            <person name="Zhang H."/>
        </authorList>
    </citation>
    <scope>NUCLEOTIDE SEQUENCE [LARGE SCALE GENOMIC DNA]</scope>
    <source>
        <strain evidence="9 10">HM-66</strain>
    </source>
</reference>
<dbReference type="InterPro" id="IPR036778">
    <property type="entry name" value="OHCU_decarboxylase_sf"/>
</dbReference>
<dbReference type="GO" id="GO:0006144">
    <property type="term" value="P:purine nucleobase metabolic process"/>
    <property type="evidence" value="ECO:0007669"/>
    <property type="project" value="UniProtKB-KW"/>
</dbReference>
<keyword evidence="4" id="KW-0659">Purine metabolism</keyword>
<dbReference type="PATRIC" id="fig|1423.173.peg.3985"/>
<dbReference type="PROSITE" id="PS00366">
    <property type="entry name" value="URICASE"/>
    <property type="match status" value="1"/>
</dbReference>
<dbReference type="UniPathway" id="UPA00394">
    <property type="reaction ID" value="UER00650"/>
</dbReference>
<dbReference type="Gene3D" id="3.10.270.10">
    <property type="entry name" value="Urate Oxidase"/>
    <property type="match status" value="1"/>
</dbReference>
<dbReference type="GO" id="GO:0004846">
    <property type="term" value="F:urate oxidase activity"/>
    <property type="evidence" value="ECO:0007669"/>
    <property type="project" value="InterPro"/>
</dbReference>
<dbReference type="GO" id="GO:0019628">
    <property type="term" value="P:urate catabolic process"/>
    <property type="evidence" value="ECO:0007669"/>
    <property type="project" value="UniProtKB-UniPathway"/>
</dbReference>
<evidence type="ECO:0000313" key="10">
    <source>
        <dbReference type="Proteomes" id="UP000032247"/>
    </source>
</evidence>
<dbReference type="NCBIfam" id="TIGR03164">
    <property type="entry name" value="UHCUDC"/>
    <property type="match status" value="1"/>
</dbReference>
<feature type="domain" description="Oxo-4-hydroxy-4-carboxy-5-ureidoimidazoline decarboxylase" evidence="8">
    <location>
        <begin position="8"/>
        <end position="160"/>
    </location>
</feature>
<dbReference type="PANTHER" id="PTHR43466">
    <property type="entry name" value="2-OXO-4-HYDROXY-4-CARBOXY-5-UREIDOIMIDAZOLINE DECARBOXYLASE-RELATED"/>
    <property type="match status" value="1"/>
</dbReference>
<dbReference type="GO" id="GO:0051997">
    <property type="term" value="F:2-oxo-4-hydroxy-4-carboxy-5-ureidoimidazoline decarboxylase activity"/>
    <property type="evidence" value="ECO:0007669"/>
    <property type="project" value="UniProtKB-EC"/>
</dbReference>
<dbReference type="Pfam" id="PF01014">
    <property type="entry name" value="Uricase"/>
    <property type="match status" value="1"/>
</dbReference>
<comment type="caution">
    <text evidence="9">The sequence shown here is derived from an EMBL/GenBank/DDBJ whole genome shotgun (WGS) entry which is preliminary data.</text>
</comment>
<dbReference type="PANTHER" id="PTHR43466:SF1">
    <property type="entry name" value="2-OXO-4-HYDROXY-4-CARBOXY-5-UREIDOIMIDAZOLINE DECARBOXYLASE-RELATED"/>
    <property type="match status" value="1"/>
</dbReference>
<dbReference type="InterPro" id="IPR018020">
    <property type="entry name" value="OHCU_decarboxylase"/>
</dbReference>
<gene>
    <name evidence="9" type="ORF">SC09_contig4orf00243</name>
</gene>
<protein>
    <submittedName>
        <fullName evidence="9">Urate oxidase</fullName>
    </submittedName>
</protein>
<organism evidence="9 10">
    <name type="scientific">Bacillus subtilis</name>
    <dbReference type="NCBI Taxonomy" id="1423"/>
    <lineage>
        <taxon>Bacteria</taxon>
        <taxon>Bacillati</taxon>
        <taxon>Bacillota</taxon>
        <taxon>Bacilli</taxon>
        <taxon>Bacillales</taxon>
        <taxon>Bacillaceae</taxon>
        <taxon>Bacillus</taxon>
    </lineage>
</organism>
<keyword evidence="7" id="KW-0456">Lyase</keyword>
<evidence type="ECO:0000313" key="9">
    <source>
        <dbReference type="EMBL" id="KIU05453.1"/>
    </source>
</evidence>
<dbReference type="STRING" id="483913.AN935_16280"/>
<evidence type="ECO:0000256" key="6">
    <source>
        <dbReference type="ARBA" id="ARBA00023002"/>
    </source>
</evidence>
<evidence type="ECO:0000256" key="5">
    <source>
        <dbReference type="ARBA" id="ARBA00022793"/>
    </source>
</evidence>
<comment type="pathway">
    <text evidence="2">Purine metabolism; urate degradation; (S)-allantoin from urate: step 3/3.</text>
</comment>
<evidence type="ECO:0000256" key="2">
    <source>
        <dbReference type="ARBA" id="ARBA00004754"/>
    </source>
</evidence>
<dbReference type="AlphaFoldDB" id="A0A0D1I938"/>
<dbReference type="InterPro" id="IPR017580">
    <property type="entry name" value="OHCU_decarboxylase-1"/>
</dbReference>
<comment type="pathway">
    <text evidence="3">Purine metabolism; urate degradation; (S)-allantoin from urate: step 1/3.</text>
</comment>
<keyword evidence="5" id="KW-0210">Decarboxylase</keyword>
<dbReference type="Pfam" id="PF09349">
    <property type="entry name" value="OHCU_decarbox"/>
    <property type="match status" value="1"/>
</dbReference>
<evidence type="ECO:0000256" key="3">
    <source>
        <dbReference type="ARBA" id="ARBA00004831"/>
    </source>
</evidence>
<dbReference type="Gene3D" id="1.10.3330.10">
    <property type="entry name" value="Oxo-4-hydroxy-4-carboxy-5-ureidoimidazoline decarboxylase"/>
    <property type="match status" value="1"/>
</dbReference>
<dbReference type="GO" id="GO:0000255">
    <property type="term" value="P:allantoin metabolic process"/>
    <property type="evidence" value="ECO:0007669"/>
    <property type="project" value="InterPro"/>
</dbReference>
<evidence type="ECO:0000256" key="4">
    <source>
        <dbReference type="ARBA" id="ARBA00022631"/>
    </source>
</evidence>
<dbReference type="SUPFAM" id="SSF55620">
    <property type="entry name" value="Tetrahydrobiopterin biosynthesis enzymes-like"/>
    <property type="match status" value="2"/>
</dbReference>
<evidence type="ECO:0000256" key="1">
    <source>
        <dbReference type="ARBA" id="ARBA00001163"/>
    </source>
</evidence>
<sequence length="494" mass="56548">MLTMDDLNQMDTQTLTDTLGSIFEHSSWIAERSAALRPFSSLSDLHRKMTGIVKAADRETQLDLIKKHPRLGTKKTMSDDSVREQQNAGLSKLEQQEYEEFLKLNEHYYDRFGFPFILAVKGKTKQDIHQALLARLESERETEFQQALIEIYRIARFRLADIITEKGETQMKRTMSYGKGNVFAYRTFLKPLTGVKQIPESSFAGRDNTVVGVDVTCEIGGEAFLPSFTDGDNTLVVATDSMKNFIQRHLASYEGTTTEGFLHYVAHRFLDTYSHMDKITLTGEDIPFEAMPAYEEKELSTSRLVFRRSRNERSRSVLKAERSGNTITITEQYSEIMDLQLVKVSGNSFVGFIRDEYTTLPEDGNRPLFVYLNISWQYENTNDAYASDPARYVAAEQVRDLASTVFHELETPSIQNLIYHIGCRILARFPQLTDVSFQSQNHTWDTVVEEIPGSQGKVYTEPRPPYGFQHFTVTREDAEKEKQKAAEKCRSLKA</sequence>
<keyword evidence="6" id="KW-0560">Oxidoreductase</keyword>
<proteinExistence type="predicted"/>
<dbReference type="SUPFAM" id="SSF158694">
    <property type="entry name" value="UraD-Like"/>
    <property type="match status" value="1"/>
</dbReference>
<dbReference type="FunFam" id="3.10.270.10:FF:000004">
    <property type="entry name" value="2-oxo-4-hydroxy-4-carboxy--5-ureidoimidazoline (OHCU) decarboxylase"/>
    <property type="match status" value="1"/>
</dbReference>
<comment type="catalytic activity">
    <reaction evidence="1">
        <text>5-hydroxy-2-oxo-4-ureido-2,5-dihydro-1H-imidazole-5-carboxylate + H(+) = (S)-allantoin + CO2</text>
        <dbReference type="Rhea" id="RHEA:26301"/>
        <dbReference type="ChEBI" id="CHEBI:15378"/>
        <dbReference type="ChEBI" id="CHEBI:15678"/>
        <dbReference type="ChEBI" id="CHEBI:16526"/>
        <dbReference type="ChEBI" id="CHEBI:58639"/>
        <dbReference type="EC" id="4.1.1.97"/>
    </reaction>
</comment>
<dbReference type="Proteomes" id="UP000032247">
    <property type="component" value="Unassembled WGS sequence"/>
</dbReference>
<dbReference type="PRINTS" id="PR00093">
    <property type="entry name" value="URICASE"/>
</dbReference>
<dbReference type="EMBL" id="JXBC01000013">
    <property type="protein sequence ID" value="KIU05453.1"/>
    <property type="molecule type" value="Genomic_DNA"/>
</dbReference>
<accession>A0A0D1I938</accession>
<dbReference type="InterPro" id="IPR019842">
    <property type="entry name" value="Uricase_CS"/>
</dbReference>
<evidence type="ECO:0000259" key="8">
    <source>
        <dbReference type="Pfam" id="PF09349"/>
    </source>
</evidence>
<dbReference type="NCBIfam" id="TIGR03383">
    <property type="entry name" value="urate_oxi"/>
    <property type="match status" value="1"/>
</dbReference>
<dbReference type="InterPro" id="IPR002042">
    <property type="entry name" value="Uricase"/>
</dbReference>
<evidence type="ECO:0000256" key="7">
    <source>
        <dbReference type="ARBA" id="ARBA00023239"/>
    </source>
</evidence>
<name>A0A0D1I938_BACIU</name>